<evidence type="ECO:0000313" key="9">
    <source>
        <dbReference type="Proteomes" id="UP000244803"/>
    </source>
</evidence>
<dbReference type="PANTHER" id="PTHR48039">
    <property type="entry name" value="RNA-BINDING MOTIF PROTEIN 14B"/>
    <property type="match status" value="1"/>
</dbReference>
<dbReference type="GO" id="GO:0003729">
    <property type="term" value="F:mRNA binding"/>
    <property type="evidence" value="ECO:0007669"/>
    <property type="project" value="TreeGrafter"/>
</dbReference>
<dbReference type="Proteomes" id="UP000244803">
    <property type="component" value="Chromosome 2"/>
</dbReference>
<feature type="domain" description="RRM" evidence="6">
    <location>
        <begin position="636"/>
        <end position="738"/>
    </location>
</feature>
<feature type="region of interest" description="Disordered" evidence="5">
    <location>
        <begin position="408"/>
        <end position="463"/>
    </location>
</feature>
<dbReference type="InterPro" id="IPR000504">
    <property type="entry name" value="RRM_dom"/>
</dbReference>
<evidence type="ECO:0000256" key="1">
    <source>
        <dbReference type="ARBA" id="ARBA00004123"/>
    </source>
</evidence>
<evidence type="ECO:0000256" key="4">
    <source>
        <dbReference type="ARBA" id="ARBA00023242"/>
    </source>
</evidence>
<feature type="region of interest" description="Disordered" evidence="5">
    <location>
        <begin position="114"/>
        <end position="144"/>
    </location>
</feature>
<dbReference type="EMBL" id="CP056068">
    <property type="protein sequence ID" value="UKJ90824.2"/>
    <property type="molecule type" value="Genomic_DNA"/>
</dbReference>
<feature type="compositionally biased region" description="Basic residues" evidence="5">
    <location>
        <begin position="753"/>
        <end position="782"/>
    </location>
</feature>
<name>A0A976QTN3_THEOR</name>
<feature type="domain" description="RRM" evidence="6">
    <location>
        <begin position="469"/>
        <end position="541"/>
    </location>
</feature>
<proteinExistence type="predicted"/>
<evidence type="ECO:0000256" key="2">
    <source>
        <dbReference type="ARBA" id="ARBA00022737"/>
    </source>
</evidence>
<reference evidence="8" key="1">
    <citation type="submission" date="2022-07" db="EMBL/GenBank/DDBJ databases">
        <title>Evaluation of T. orientalis genome assembly methods using nanopore sequencing and analysis of variation between genomes.</title>
        <authorList>
            <person name="Yam J."/>
            <person name="Micallef M.L."/>
            <person name="Liu M."/>
            <person name="Djordjevic S.P."/>
            <person name="Bogema D.R."/>
            <person name="Jenkins C."/>
        </authorList>
    </citation>
    <scope>NUCLEOTIDE SEQUENCE</scope>
    <source>
        <strain evidence="8">Fish Creek</strain>
    </source>
</reference>
<evidence type="ECO:0000259" key="6">
    <source>
        <dbReference type="SMART" id="SM00360"/>
    </source>
</evidence>
<dbReference type="SMART" id="SM00361">
    <property type="entry name" value="RRM_1"/>
    <property type="match status" value="2"/>
</dbReference>
<protein>
    <recommendedName>
        <fullName evidence="10">RNA binding protein</fullName>
    </recommendedName>
</protein>
<dbReference type="AlphaFoldDB" id="A0A976QTN3"/>
<evidence type="ECO:0008006" key="10">
    <source>
        <dbReference type="Google" id="ProtNLM"/>
    </source>
</evidence>
<feature type="compositionally biased region" description="Basic and acidic residues" evidence="5">
    <location>
        <begin position="437"/>
        <end position="463"/>
    </location>
</feature>
<feature type="domain" description="RNA recognition motif" evidence="7">
    <location>
        <begin position="337"/>
        <end position="405"/>
    </location>
</feature>
<feature type="domain" description="RNA recognition motif" evidence="7">
    <location>
        <begin position="469"/>
        <end position="541"/>
    </location>
</feature>
<comment type="subcellular location">
    <subcellularLocation>
        <location evidence="1">Nucleus</location>
    </subcellularLocation>
</comment>
<dbReference type="InterPro" id="IPR012677">
    <property type="entry name" value="Nucleotide-bd_a/b_plait_sf"/>
</dbReference>
<feature type="compositionally biased region" description="Basic residues" evidence="5">
    <location>
        <begin position="125"/>
        <end position="136"/>
    </location>
</feature>
<evidence type="ECO:0000256" key="5">
    <source>
        <dbReference type="SAM" id="MobiDB-lite"/>
    </source>
</evidence>
<dbReference type="InterPro" id="IPR051945">
    <property type="entry name" value="RRM_MRD1_RNA_proc_ribogen"/>
</dbReference>
<organism evidence="8 9">
    <name type="scientific">Theileria orientalis</name>
    <dbReference type="NCBI Taxonomy" id="68886"/>
    <lineage>
        <taxon>Eukaryota</taxon>
        <taxon>Sar</taxon>
        <taxon>Alveolata</taxon>
        <taxon>Apicomplexa</taxon>
        <taxon>Aconoidasida</taxon>
        <taxon>Piroplasmida</taxon>
        <taxon>Theileriidae</taxon>
        <taxon>Theileria</taxon>
    </lineage>
</organism>
<evidence type="ECO:0000256" key="3">
    <source>
        <dbReference type="ARBA" id="ARBA00022884"/>
    </source>
</evidence>
<feature type="compositionally biased region" description="Basic and acidic residues" evidence="5">
    <location>
        <begin position="114"/>
        <end position="124"/>
    </location>
</feature>
<dbReference type="InterPro" id="IPR003954">
    <property type="entry name" value="RRM_euk-type"/>
</dbReference>
<dbReference type="InterPro" id="IPR035979">
    <property type="entry name" value="RBD_domain_sf"/>
</dbReference>
<feature type="domain" description="RRM" evidence="6">
    <location>
        <begin position="337"/>
        <end position="405"/>
    </location>
</feature>
<dbReference type="SMART" id="SM00360">
    <property type="entry name" value="RRM"/>
    <property type="match status" value="3"/>
</dbReference>
<dbReference type="PANTHER" id="PTHR48039:SF5">
    <property type="entry name" value="RNA-BINDING PROTEIN 28"/>
    <property type="match status" value="1"/>
</dbReference>
<evidence type="ECO:0000259" key="7">
    <source>
        <dbReference type="SMART" id="SM00361"/>
    </source>
</evidence>
<feature type="region of interest" description="Disordered" evidence="5">
    <location>
        <begin position="750"/>
        <end position="782"/>
    </location>
</feature>
<dbReference type="Pfam" id="PF00076">
    <property type="entry name" value="RRM_1"/>
    <property type="match status" value="2"/>
</dbReference>
<dbReference type="GO" id="GO:0005634">
    <property type="term" value="C:nucleus"/>
    <property type="evidence" value="ECO:0007669"/>
    <property type="project" value="UniProtKB-SubCell"/>
</dbReference>
<accession>A0A976QTN3</accession>
<sequence>MSTLWRKIQVPGSLNVYRFHKVYRQGPATLVKNINKLPLQDKIKNSVQKVTFLEVSINISTKIDRKNTGSIFRKTFGKSKQVKMVKQTGVVSENIKEGINKLVKKLPVSLLKSKESPRGDESKFKVKKGKKKRKKAQNKELTEENEQLKKVESVEESGKVGRKEGEMYKLKFRNFDGTIHEFKKLLDSNVEELGEYKKVNMRPNKIVVSFTNKKTLERYLSHYNKYEHKEKQLKVTEMDYYETVKTDYKHLRVYGVPEEYDEKAVEEGLKRRISIEFKLTREKEGYKLLFKTVAECVKANSILNNSRIPLVKNKQEKLVRMHTEMESFGVATRNSTRVFVRNLPFGTSEEDILEYFKPYDKKVKVHRPSKAKGFAFVSFSSLEKSKKVINELNGSLFKKRRIQLSMSLPKQLYDPKKEGSRDELKGDSGEGVDVDGEDQKKLGKHSDNQRTDEKGSDESGKNKEDLDDTIFVRNLDYSCTEAELSEYFSKFGEVESSKIVLNEDKTSKGTAFVRFKTKEDVKKILESEKLALLRDEQLNSDKPTLGIGFTLRGRRLKVDGALAKERAKVMKQHKDEEELKKYNERKNMHLLMVGVPTENTPEYEQMTQEQKESLKEYLDKKMEKIKQKNTYVNPKRLCIKNLPGNINSNDLREVILNHLKRVLDPTDYQKIKKMKNRGVADVKLFKGDTYTKDYQGAKVKKKKPYAFVELVDHNIAKKTQQLFSNNSTLYHPKTLQCEYTIDTSFEREEKTKDKKVKVKKKTYSRGKRQREKRRQQKALKSQ</sequence>
<evidence type="ECO:0000313" key="8">
    <source>
        <dbReference type="EMBL" id="UKJ90824.2"/>
    </source>
</evidence>
<dbReference type="Gene3D" id="3.30.70.330">
    <property type="match status" value="3"/>
</dbReference>
<keyword evidence="4" id="KW-0539">Nucleus</keyword>
<dbReference type="SUPFAM" id="SSF54928">
    <property type="entry name" value="RNA-binding domain, RBD"/>
    <property type="match status" value="2"/>
</dbReference>
<gene>
    <name evidence="8" type="ORF">MACJ_001759</name>
</gene>
<dbReference type="OrthoDB" id="3945418at2759"/>
<keyword evidence="3" id="KW-0694">RNA-binding</keyword>
<feature type="compositionally biased region" description="Basic and acidic residues" evidence="5">
    <location>
        <begin position="413"/>
        <end position="428"/>
    </location>
</feature>
<keyword evidence="2" id="KW-0677">Repeat</keyword>